<sequence>MDVKIVHEEKYQQFTATLEGDEEAELAYAKPSEKEIDFTHTYVPESARGKGIAQQLIEEGLCFARDNGLLVTATCPVVAKYISKNEQHKDLLKKQL</sequence>
<evidence type="ECO:0000313" key="3">
    <source>
        <dbReference type="Proteomes" id="UP000774935"/>
    </source>
</evidence>
<comment type="caution">
    <text evidence="2">The sequence shown here is derived from an EMBL/GenBank/DDBJ whole genome shotgun (WGS) entry which is preliminary data.</text>
</comment>
<feature type="domain" description="N-acetyltransferase" evidence="1">
    <location>
        <begin position="6"/>
        <end position="93"/>
    </location>
</feature>
<gene>
    <name evidence="2" type="ORF">KYK27_00795</name>
</gene>
<dbReference type="PANTHER" id="PTHR31435:SF9">
    <property type="entry name" value="PROTEIN NATD1"/>
    <property type="match status" value="1"/>
</dbReference>
<organism evidence="2 3">
    <name type="scientific">Pontibacter populi</name>
    <dbReference type="NCBI Taxonomy" id="890055"/>
    <lineage>
        <taxon>Bacteria</taxon>
        <taxon>Pseudomonadati</taxon>
        <taxon>Bacteroidota</taxon>
        <taxon>Cytophagia</taxon>
        <taxon>Cytophagales</taxon>
        <taxon>Hymenobacteraceae</taxon>
        <taxon>Pontibacter</taxon>
    </lineage>
</organism>
<dbReference type="PROSITE" id="PS51729">
    <property type="entry name" value="GNAT_YJDJ"/>
    <property type="match status" value="1"/>
</dbReference>
<name>A0ABS6X6E5_9BACT</name>
<accession>A0ABS6X6E5</accession>
<dbReference type="Proteomes" id="UP000774935">
    <property type="component" value="Unassembled WGS sequence"/>
</dbReference>
<evidence type="ECO:0000259" key="1">
    <source>
        <dbReference type="PROSITE" id="PS51729"/>
    </source>
</evidence>
<evidence type="ECO:0000313" key="2">
    <source>
        <dbReference type="EMBL" id="MBW3363562.1"/>
    </source>
</evidence>
<dbReference type="EMBL" id="JAHWXQ010000001">
    <property type="protein sequence ID" value="MBW3363562.1"/>
    <property type="molecule type" value="Genomic_DNA"/>
</dbReference>
<dbReference type="Gene3D" id="3.40.630.30">
    <property type="match status" value="1"/>
</dbReference>
<dbReference type="RefSeq" id="WP_199108172.1">
    <property type="nucleotide sequence ID" value="NZ_JAHWXQ010000001.1"/>
</dbReference>
<dbReference type="InterPro" id="IPR031165">
    <property type="entry name" value="GNAT_YJDJ"/>
</dbReference>
<dbReference type="PANTHER" id="PTHR31435">
    <property type="entry name" value="PROTEIN NATD1"/>
    <property type="match status" value="1"/>
</dbReference>
<dbReference type="Pfam" id="PF14542">
    <property type="entry name" value="Acetyltransf_CG"/>
    <property type="match status" value="1"/>
</dbReference>
<dbReference type="InterPro" id="IPR045057">
    <property type="entry name" value="Gcn5-rel_NAT"/>
</dbReference>
<reference evidence="2 3" key="1">
    <citation type="submission" date="2021-07" db="EMBL/GenBank/DDBJ databases">
        <authorList>
            <person name="Kim M.K."/>
        </authorList>
    </citation>
    <scope>NUCLEOTIDE SEQUENCE [LARGE SCALE GENOMIC DNA]</scope>
    <source>
        <strain evidence="2 3">HLY7-15</strain>
    </source>
</reference>
<dbReference type="SUPFAM" id="SSF55729">
    <property type="entry name" value="Acyl-CoA N-acyltransferases (Nat)"/>
    <property type="match status" value="1"/>
</dbReference>
<protein>
    <submittedName>
        <fullName evidence="2">N-acetyltransferase</fullName>
    </submittedName>
</protein>
<dbReference type="CDD" id="cd04301">
    <property type="entry name" value="NAT_SF"/>
    <property type="match status" value="1"/>
</dbReference>
<proteinExistence type="predicted"/>
<keyword evidence="3" id="KW-1185">Reference proteome</keyword>
<dbReference type="InterPro" id="IPR016181">
    <property type="entry name" value="Acyl_CoA_acyltransferase"/>
</dbReference>